<sequence>MDGDDDNDDDDDVDGDTGGGYEDNSGGGFDDDGCSGDSEALKIQIQGIGEADADVHVLALPGRLGWPRVVTHSGWQDRVSGADRPRLVVVQLLTAYTSRRHGTGRMLVLTAGQGSSLALNSVTLTVEA</sequence>
<proteinExistence type="predicted"/>
<organism evidence="2 3">
    <name type="scientific">Elysia marginata</name>
    <dbReference type="NCBI Taxonomy" id="1093978"/>
    <lineage>
        <taxon>Eukaryota</taxon>
        <taxon>Metazoa</taxon>
        <taxon>Spiralia</taxon>
        <taxon>Lophotrochozoa</taxon>
        <taxon>Mollusca</taxon>
        <taxon>Gastropoda</taxon>
        <taxon>Heterobranchia</taxon>
        <taxon>Euthyneura</taxon>
        <taxon>Panpulmonata</taxon>
        <taxon>Sacoglossa</taxon>
        <taxon>Placobranchoidea</taxon>
        <taxon>Plakobranchidae</taxon>
        <taxon>Elysia</taxon>
    </lineage>
</organism>
<feature type="compositionally biased region" description="Acidic residues" evidence="1">
    <location>
        <begin position="1"/>
        <end position="15"/>
    </location>
</feature>
<protein>
    <submittedName>
        <fullName evidence="2">Uncharacterized protein</fullName>
    </submittedName>
</protein>
<dbReference type="EMBL" id="BMAT01004710">
    <property type="protein sequence ID" value="GFR78705.1"/>
    <property type="molecule type" value="Genomic_DNA"/>
</dbReference>
<evidence type="ECO:0000313" key="2">
    <source>
        <dbReference type="EMBL" id="GFR78705.1"/>
    </source>
</evidence>
<dbReference type="Proteomes" id="UP000762676">
    <property type="component" value="Unassembled WGS sequence"/>
</dbReference>
<name>A0AAV4G119_9GAST</name>
<accession>A0AAV4G119</accession>
<comment type="caution">
    <text evidence="2">The sequence shown here is derived from an EMBL/GenBank/DDBJ whole genome shotgun (WGS) entry which is preliminary data.</text>
</comment>
<dbReference type="AlphaFoldDB" id="A0AAV4G119"/>
<evidence type="ECO:0000313" key="3">
    <source>
        <dbReference type="Proteomes" id="UP000762676"/>
    </source>
</evidence>
<keyword evidence="3" id="KW-1185">Reference proteome</keyword>
<feature type="compositionally biased region" description="Gly residues" evidence="1">
    <location>
        <begin position="16"/>
        <end position="28"/>
    </location>
</feature>
<evidence type="ECO:0000256" key="1">
    <source>
        <dbReference type="SAM" id="MobiDB-lite"/>
    </source>
</evidence>
<reference evidence="2 3" key="1">
    <citation type="journal article" date="2021" name="Elife">
        <title>Chloroplast acquisition without the gene transfer in kleptoplastic sea slugs, Plakobranchus ocellatus.</title>
        <authorList>
            <person name="Maeda T."/>
            <person name="Takahashi S."/>
            <person name="Yoshida T."/>
            <person name="Shimamura S."/>
            <person name="Takaki Y."/>
            <person name="Nagai Y."/>
            <person name="Toyoda A."/>
            <person name="Suzuki Y."/>
            <person name="Arimoto A."/>
            <person name="Ishii H."/>
            <person name="Satoh N."/>
            <person name="Nishiyama T."/>
            <person name="Hasebe M."/>
            <person name="Maruyama T."/>
            <person name="Minagawa J."/>
            <person name="Obokata J."/>
            <person name="Shigenobu S."/>
        </authorList>
    </citation>
    <scope>NUCLEOTIDE SEQUENCE [LARGE SCALE GENOMIC DNA]</scope>
</reference>
<feature type="region of interest" description="Disordered" evidence="1">
    <location>
        <begin position="1"/>
        <end position="37"/>
    </location>
</feature>
<gene>
    <name evidence="2" type="ORF">ElyMa_002269600</name>
</gene>